<evidence type="ECO:0008006" key="4">
    <source>
        <dbReference type="Google" id="ProtNLM"/>
    </source>
</evidence>
<dbReference type="Proteomes" id="UP000660554">
    <property type="component" value="Unassembled WGS sequence"/>
</dbReference>
<accession>A0ABQ3NHA1</accession>
<name>A0ABQ3NHA1_STRVG</name>
<keyword evidence="3" id="KW-1185">Reference proteome</keyword>
<dbReference type="EMBL" id="BNDV01000007">
    <property type="protein sequence ID" value="GHI12145.1"/>
    <property type="molecule type" value="Genomic_DNA"/>
</dbReference>
<organism evidence="2 3">
    <name type="scientific">Streptomyces virginiae</name>
    <name type="common">Streptomyces cinnamonensis</name>
    <dbReference type="NCBI Taxonomy" id="1961"/>
    <lineage>
        <taxon>Bacteria</taxon>
        <taxon>Bacillati</taxon>
        <taxon>Actinomycetota</taxon>
        <taxon>Actinomycetes</taxon>
        <taxon>Kitasatosporales</taxon>
        <taxon>Streptomycetaceae</taxon>
        <taxon>Streptomyces</taxon>
    </lineage>
</organism>
<evidence type="ECO:0000256" key="1">
    <source>
        <dbReference type="SAM" id="Phobius"/>
    </source>
</evidence>
<keyword evidence="1" id="KW-0472">Membrane</keyword>
<feature type="transmembrane region" description="Helical" evidence="1">
    <location>
        <begin position="32"/>
        <end position="51"/>
    </location>
</feature>
<comment type="caution">
    <text evidence="2">The sequence shown here is derived from an EMBL/GenBank/DDBJ whole genome shotgun (WGS) entry which is preliminary data.</text>
</comment>
<keyword evidence="1" id="KW-1133">Transmembrane helix</keyword>
<dbReference type="InterPro" id="IPR007251">
    <property type="entry name" value="Iron_permease_Fet4"/>
</dbReference>
<dbReference type="GeneID" id="86957768"/>
<sequence length="123" mass="13359">MTFEHPAKKGDGNGLGRFEKLAELASNFTSSAPFSVFCVLLVAAFLVVHLAHLDTSWQHLVGDAMGAVALLLLALLKNSERRAEHAIQVKLDAIAAALLEQQEGEWGQAHKDLQKAIGLEHHE</sequence>
<dbReference type="RefSeq" id="WP_030656771.1">
    <property type="nucleotide sequence ID" value="NZ_BMRU01000020.1"/>
</dbReference>
<protein>
    <recommendedName>
        <fullName evidence="4">Low affinity iron permease</fullName>
    </recommendedName>
</protein>
<feature type="transmembrane region" description="Helical" evidence="1">
    <location>
        <begin position="57"/>
        <end position="76"/>
    </location>
</feature>
<evidence type="ECO:0000313" key="3">
    <source>
        <dbReference type="Proteomes" id="UP000660554"/>
    </source>
</evidence>
<reference evidence="3" key="1">
    <citation type="submission" date="2020-09" db="EMBL/GenBank/DDBJ databases">
        <title>Whole genome shotgun sequence of Streptomyces cinnamonensis NBRC 15873.</title>
        <authorList>
            <person name="Komaki H."/>
            <person name="Tamura T."/>
        </authorList>
    </citation>
    <scope>NUCLEOTIDE SEQUENCE [LARGE SCALE GENOMIC DNA]</scope>
    <source>
        <strain evidence="3">NBRC 15873</strain>
    </source>
</reference>
<evidence type="ECO:0000313" key="2">
    <source>
        <dbReference type="EMBL" id="GHI12145.1"/>
    </source>
</evidence>
<dbReference type="Pfam" id="PF04120">
    <property type="entry name" value="Iron_permease"/>
    <property type="match status" value="1"/>
</dbReference>
<keyword evidence="1" id="KW-0812">Transmembrane</keyword>
<gene>
    <name evidence="2" type="ORF">Scinn_16080</name>
</gene>
<proteinExistence type="predicted"/>